<feature type="compositionally biased region" description="Basic and acidic residues" evidence="1">
    <location>
        <begin position="213"/>
        <end position="224"/>
    </location>
</feature>
<accession>A0A9N7TJF4</accession>
<evidence type="ECO:0000313" key="3">
    <source>
        <dbReference type="Proteomes" id="UP001153269"/>
    </source>
</evidence>
<dbReference type="EMBL" id="CADEAL010000091">
    <property type="protein sequence ID" value="CAB1414175.1"/>
    <property type="molecule type" value="Genomic_DNA"/>
</dbReference>
<name>A0A9N7TJF4_PLEPL</name>
<protein>
    <submittedName>
        <fullName evidence="2">Uncharacterized protein</fullName>
    </submittedName>
</protein>
<reference evidence="2" key="1">
    <citation type="submission" date="2020-03" db="EMBL/GenBank/DDBJ databases">
        <authorList>
            <person name="Weist P."/>
        </authorList>
    </citation>
    <scope>NUCLEOTIDE SEQUENCE</scope>
</reference>
<dbReference type="AlphaFoldDB" id="A0A9N7TJF4"/>
<gene>
    <name evidence="2" type="ORF">PLEPLA_LOCUS1880</name>
</gene>
<proteinExistence type="predicted"/>
<evidence type="ECO:0000313" key="2">
    <source>
        <dbReference type="EMBL" id="CAB1414175.1"/>
    </source>
</evidence>
<feature type="region of interest" description="Disordered" evidence="1">
    <location>
        <begin position="258"/>
        <end position="294"/>
    </location>
</feature>
<organism evidence="2 3">
    <name type="scientific">Pleuronectes platessa</name>
    <name type="common">European plaice</name>
    <dbReference type="NCBI Taxonomy" id="8262"/>
    <lineage>
        <taxon>Eukaryota</taxon>
        <taxon>Metazoa</taxon>
        <taxon>Chordata</taxon>
        <taxon>Craniata</taxon>
        <taxon>Vertebrata</taxon>
        <taxon>Euteleostomi</taxon>
        <taxon>Actinopterygii</taxon>
        <taxon>Neopterygii</taxon>
        <taxon>Teleostei</taxon>
        <taxon>Neoteleostei</taxon>
        <taxon>Acanthomorphata</taxon>
        <taxon>Carangaria</taxon>
        <taxon>Pleuronectiformes</taxon>
        <taxon>Pleuronectoidei</taxon>
        <taxon>Pleuronectidae</taxon>
        <taxon>Pleuronectes</taxon>
    </lineage>
</organism>
<comment type="caution">
    <text evidence="2">The sequence shown here is derived from an EMBL/GenBank/DDBJ whole genome shotgun (WGS) entry which is preliminary data.</text>
</comment>
<keyword evidence="3" id="KW-1185">Reference proteome</keyword>
<evidence type="ECO:0000256" key="1">
    <source>
        <dbReference type="SAM" id="MobiDB-lite"/>
    </source>
</evidence>
<feature type="region of interest" description="Disordered" evidence="1">
    <location>
        <begin position="114"/>
        <end position="224"/>
    </location>
</feature>
<feature type="compositionally biased region" description="Basic and acidic residues" evidence="1">
    <location>
        <begin position="135"/>
        <end position="154"/>
    </location>
</feature>
<sequence>MNTSVLEEEVPPCDRAVINMEDRGDSNKEPTNWESVKLCASLGEEVRISPGSLLLGLCSSEELESKVDGRFSGTQTELIILSSDDLCFAAAAAVVRTRGSELRCTERSERLTVTGHRSRCRRLSPPREPLTGEQPGHDRPENEHHREEEEERRSPPAARPAIGEGKRGRGGGRAAVPARLGSLQLRVRTPDGDSPPAGERAELPVEVFPVSPRETRGSSEDRYLMRGPLSDQRTVIPINFTSLSDQWQQSTCRLFPAVTGTGQVPAGGPGPGVLGKQSQHRPGAGGSSEPEECK</sequence>
<dbReference type="Proteomes" id="UP001153269">
    <property type="component" value="Unassembled WGS sequence"/>
</dbReference>